<feature type="compositionally biased region" description="Polar residues" evidence="1">
    <location>
        <begin position="1303"/>
        <end position="1327"/>
    </location>
</feature>
<feature type="compositionally biased region" description="Low complexity" evidence="1">
    <location>
        <begin position="1840"/>
        <end position="1869"/>
    </location>
</feature>
<comment type="caution">
    <text evidence="3">The sequence shown here is derived from an EMBL/GenBank/DDBJ whole genome shotgun (WGS) entry which is preliminary data.</text>
</comment>
<feature type="transmembrane region" description="Helical" evidence="2">
    <location>
        <begin position="1230"/>
        <end position="1250"/>
    </location>
</feature>
<feature type="compositionally biased region" description="Polar residues" evidence="1">
    <location>
        <begin position="1888"/>
        <end position="1911"/>
    </location>
</feature>
<evidence type="ECO:0000256" key="2">
    <source>
        <dbReference type="SAM" id="Phobius"/>
    </source>
</evidence>
<sequence length="1950" mass="209370">MKLLQRNNKLHRVDKSASLGLFINNTLSGPMMMILFYLCFTTILLSHLTSAAETFLTYGAEKDLRIIQGTSYTDGTLLLRLTKLGNKANCNEPKLWLDVIEPDGKLTALTIDNHNIPEDNFCSISKKALVKRHPECDGDGATSDACCNKFPELCKKPKTDTDCGKDPGNPTCKNPKDPKTPNEPNACTNQPQSEDCQTFCAKNPGANGCGAKVPQNCENNPKAPGCDTCSANPKAPGCGDANACLNNPKAPGCDTCSVNPKAPGCDTCSVNPKAPGCDACSNNPKAPGCAAKTPENCDVNPYGPGCNVDCGKTPAPSGCTNVPDCGNNPGAVGCNGDKLDCGKYPSAPNCGIKAPVDCSKTPNAPGCVDCSKTPDAPGCTDCSKTPDAPVCLQCAQNPYGSGCGNVDCKLTPEAPGCSNIPNCENSPNAVGCIYGQLDCAKYPKAPECINKKPDCFNNPNLPGCNDCNNNPYASGCDVCSQVPQPERCQVGYCDKNPGLPECAVSLTDSITIYAIEREFILVTYYCNPAVNNDVCGKMINWEGTVFSEIYFEKSCTDGKIVESINVKGGFLHICYKSETKEAVWTTFGAPNKKGEYTPLMPITHTYSKKEDGGYCVVTSKSADGSATFSVPWNILVTFIPKDSTSGTSGPYEIYKETSTTVVELHIYKCNIAYQSSGYSCIIKTVDGGQTTFTEIDFLGTGSNGKVTKTQKYTVPQITAEKVVTDVESLAYGGYVIVTKDSITGKNNGYVVNNEGVYNETINWGLSDKDSYVDVIVLPNNTIVGIPNDSLKVGTTGNSGESITIASTDDLTNYSTVEGGDGTAPGGPGGYGSAKILSATPGKGSTVQLGTKQAEEFTITYGIPVVFSTGNFSVYQVNGTDVVLKQAVSAKDEQYVTVQENIVTVKILNSTLNTYNAPNVPYYVEVDNDFVMEKSNGQNVIGIRPKLWNFTATNSMAYPAGGSADSASAIIRLSVNGTKLYKSSSSEDKKTFVNTMSEEISRAISCEPGRLTTTKKYQYDAETKEDQFIMRVDIKKATSFEQASSGQLIDYLDGVVRNKAYNSLSDGDSASYIDESNGAPRTENLNKYKFILIGFFILLFILIGLVFWARMKNKNGRNFFAIFCLAFIPIDLILDIAFILDNDNEALKVWKDNHPIVANVFLASSIIDTDALQEVSSKAGGIPTLSAPYSVKAQRLILISTGFVAVFEDFPQFVFYSVYLSKYVKPAIVPILVLSSCIIVLFLKFSALIFYTCCYKNGRKPSDKEKVINDDSSSSSSSSDSGSKEHNYAPDNADTGRINEKTDTANVPPTKGNYSPSDGPSGKSNKPTGSARGNPEQPVESFGNVKPVENKTISPISAEKEPITSSAHNENNKKGRFSTLISGIKKSKKEEDISNTTNIEVTKNTTTSDTTLKPVIDSTNRDSSIENYNNFTNYLNTTEGAKSDGDNLAGASNSTVLGFGQETIISKESNTENDLKKVATGVGIAGAAAATTKYVTSSTTSTDEAEKDGFTKTVTTTTTTTSDGVVEHITRAISGEEYVTTEEEYIITSTGERGYITKLTGEDGDKEYFITATGGRKYIITTTIGDHGAKEYFITSTGERIYLIITTGDDDGDKVYYITSTGERRYIIIMTSVEEYIIKSTGERGFITKITGDDGEKVYFITYTGERKYIITITIDDHGVEEYFITSTKERLYLFTTTSDDYEKEEYIEGDGKYITTTTGGKIIEGGKTTKTTYITSGGGGDSREHTSISSSRIPMRKQARKQNESISESTDADGITTITKIVTTTEENGEKTVTKTITKKDQSGREISSSSSTNVTNIAVNDETEEYITNVIEEGEGSEVITTSTTSGGETRTITTTSSTGGVAGASIIETQQTNTEKKTSSADKHSTSLTASNDNSISGARSIKRTSSYGRSGGKISKGTKKSKATTASKVNRSGDEDKLGRVNSVDSH</sequence>
<keyword evidence="4" id="KW-1185">Reference proteome</keyword>
<organism evidence="3 4">
    <name type="scientific">Funneliformis caledonium</name>
    <dbReference type="NCBI Taxonomy" id="1117310"/>
    <lineage>
        <taxon>Eukaryota</taxon>
        <taxon>Fungi</taxon>
        <taxon>Fungi incertae sedis</taxon>
        <taxon>Mucoromycota</taxon>
        <taxon>Glomeromycotina</taxon>
        <taxon>Glomeromycetes</taxon>
        <taxon>Glomerales</taxon>
        <taxon>Glomeraceae</taxon>
        <taxon>Funneliformis</taxon>
    </lineage>
</organism>
<dbReference type="Proteomes" id="UP000789570">
    <property type="component" value="Unassembled WGS sequence"/>
</dbReference>
<evidence type="ECO:0000313" key="3">
    <source>
        <dbReference type="EMBL" id="CAG8497140.1"/>
    </source>
</evidence>
<feature type="region of interest" description="Disordered" evidence="1">
    <location>
        <begin position="1732"/>
        <end position="1772"/>
    </location>
</feature>
<name>A0A9N8ZIK4_9GLOM</name>
<feature type="region of interest" description="Disordered" evidence="1">
    <location>
        <begin position="1840"/>
        <end position="1950"/>
    </location>
</feature>
<dbReference type="EMBL" id="CAJVPQ010000620">
    <property type="protein sequence ID" value="CAG8497140.1"/>
    <property type="molecule type" value="Genomic_DNA"/>
</dbReference>
<evidence type="ECO:0000313" key="4">
    <source>
        <dbReference type="Proteomes" id="UP000789570"/>
    </source>
</evidence>
<reference evidence="3" key="1">
    <citation type="submission" date="2021-06" db="EMBL/GenBank/DDBJ databases">
        <authorList>
            <person name="Kallberg Y."/>
            <person name="Tangrot J."/>
            <person name="Rosling A."/>
        </authorList>
    </citation>
    <scope>NUCLEOTIDE SEQUENCE</scope>
    <source>
        <strain evidence="3">UK204</strain>
    </source>
</reference>
<feature type="compositionally biased region" description="Basic and acidic residues" evidence="1">
    <location>
        <begin position="1876"/>
        <end position="1887"/>
    </location>
</feature>
<feature type="transmembrane region" description="Helical" evidence="2">
    <location>
        <begin position="1119"/>
        <end position="1139"/>
    </location>
</feature>
<feature type="transmembrane region" description="Helical" evidence="2">
    <location>
        <begin position="1195"/>
        <end position="1218"/>
    </location>
</feature>
<evidence type="ECO:0000256" key="1">
    <source>
        <dbReference type="SAM" id="MobiDB-lite"/>
    </source>
</evidence>
<feature type="transmembrane region" description="Helical" evidence="2">
    <location>
        <begin position="1089"/>
        <end position="1107"/>
    </location>
</feature>
<keyword evidence="2" id="KW-0812">Transmembrane</keyword>
<feature type="compositionally biased region" description="Low complexity" evidence="1">
    <location>
        <begin position="1269"/>
        <end position="1280"/>
    </location>
</feature>
<dbReference type="OrthoDB" id="2390656at2759"/>
<accession>A0A9N8ZIK4</accession>
<keyword evidence="2" id="KW-0472">Membrane</keyword>
<protein>
    <submittedName>
        <fullName evidence="3">2232_t:CDS:1</fullName>
    </submittedName>
</protein>
<keyword evidence="2" id="KW-1133">Transmembrane helix</keyword>
<gene>
    <name evidence="3" type="ORF">FCALED_LOCUS3515</name>
</gene>
<feature type="region of interest" description="Disordered" evidence="1">
    <location>
        <begin position="1261"/>
        <end position="1372"/>
    </location>
</feature>
<proteinExistence type="predicted"/>